<evidence type="ECO:0000313" key="2">
    <source>
        <dbReference type="EMBL" id="MEB2665715.1"/>
    </source>
</evidence>
<dbReference type="PROSITE" id="PS51257">
    <property type="entry name" value="PROKAR_LIPOPROTEIN"/>
    <property type="match status" value="1"/>
</dbReference>
<dbReference type="Proteomes" id="UP001324595">
    <property type="component" value="Unassembled WGS sequence"/>
</dbReference>
<dbReference type="EMBL" id="JAXUBE010000163">
    <property type="protein sequence ID" value="MEB2665715.1"/>
    <property type="molecule type" value="Genomic_DNA"/>
</dbReference>
<keyword evidence="1" id="KW-0732">Signal</keyword>
<comment type="caution">
    <text evidence="2">The sequence shown here is derived from an EMBL/GenBank/DDBJ whole genome shotgun (WGS) entry which is preliminary data.</text>
</comment>
<name>A0ABU5XBG6_BORPP</name>
<reference evidence="2 3" key="1">
    <citation type="submission" date="2023-12" db="EMBL/GenBank/DDBJ databases">
        <title>Draft Genome Sequences of Bordetella parapertussis clinical Isolates from Colombia, 2023.</title>
        <authorList>
            <person name="Montilla E.A."/>
            <person name="Rojas F."/>
            <person name="Vargas M.N."/>
            <person name="Bonilla V."/>
            <person name="Duarte C."/>
        </authorList>
    </citation>
    <scope>NUCLEOTIDE SEQUENCE [LARGE SCALE GENOMIC DNA]</scope>
    <source>
        <strain evidence="2 3">320001806</strain>
    </source>
</reference>
<sequence length="41" mass="4020">MKYRATALPPPRLKLLCAAGALALLAACGSAPPADITLAGA</sequence>
<protein>
    <submittedName>
        <fullName evidence="2">DUF3298 domain-containing protein</fullName>
    </submittedName>
</protein>
<feature type="non-terminal residue" evidence="2">
    <location>
        <position position="41"/>
    </location>
</feature>
<feature type="chain" id="PRO_5045098325" evidence="1">
    <location>
        <begin position="24"/>
        <end position="41"/>
    </location>
</feature>
<gene>
    <name evidence="2" type="ORF">U5T69_21710</name>
</gene>
<accession>A0ABU5XBG6</accession>
<evidence type="ECO:0000313" key="3">
    <source>
        <dbReference type="Proteomes" id="UP001324595"/>
    </source>
</evidence>
<keyword evidence="3" id="KW-1185">Reference proteome</keyword>
<evidence type="ECO:0000256" key="1">
    <source>
        <dbReference type="SAM" id="SignalP"/>
    </source>
</evidence>
<proteinExistence type="predicted"/>
<organism evidence="2 3">
    <name type="scientific">Bordetella parapertussis</name>
    <dbReference type="NCBI Taxonomy" id="519"/>
    <lineage>
        <taxon>Bacteria</taxon>
        <taxon>Pseudomonadati</taxon>
        <taxon>Pseudomonadota</taxon>
        <taxon>Betaproteobacteria</taxon>
        <taxon>Burkholderiales</taxon>
        <taxon>Alcaligenaceae</taxon>
        <taxon>Bordetella</taxon>
    </lineage>
</organism>
<feature type="signal peptide" evidence="1">
    <location>
        <begin position="1"/>
        <end position="23"/>
    </location>
</feature>